<feature type="compositionally biased region" description="Basic and acidic residues" evidence="1">
    <location>
        <begin position="239"/>
        <end position="250"/>
    </location>
</feature>
<protein>
    <recommendedName>
        <fullName evidence="3">Polymer-forming bactofilin</fullName>
    </recommendedName>
</protein>
<reference evidence="2" key="1">
    <citation type="submission" date="2016-10" db="EMBL/GenBank/DDBJ databases">
        <authorList>
            <person name="de Groot N.N."/>
        </authorList>
    </citation>
    <scope>NUCLEOTIDE SEQUENCE</scope>
</reference>
<dbReference type="PANTHER" id="PTHR35024">
    <property type="entry name" value="HYPOTHETICAL CYTOSOLIC PROTEIN"/>
    <property type="match status" value="1"/>
</dbReference>
<dbReference type="InterPro" id="IPR007607">
    <property type="entry name" value="BacA/B"/>
</dbReference>
<dbReference type="AlphaFoldDB" id="A0A1W1B8D1"/>
<accession>A0A1W1B8D1</accession>
<dbReference type="Pfam" id="PF04519">
    <property type="entry name" value="Bactofilin"/>
    <property type="match status" value="2"/>
</dbReference>
<dbReference type="EMBL" id="FPHC01000001">
    <property type="protein sequence ID" value="SFV49768.1"/>
    <property type="molecule type" value="Genomic_DNA"/>
</dbReference>
<name>A0A1W1B8D1_9ZZZZ</name>
<proteinExistence type="predicted"/>
<sequence>MALFGSNKKEEEVVVAPKVVEKKAPKKLGATTIITAGSLFEGNIKGDDGVHIDGRIKGDIIVDNVVIVGKNGIVEGNIVAQNVVMSGKLSGNLTCNDLEVMRDSIIVAHSISADAIIIDGSVDGNIVAKNSINITNNGRVKSDKVLTQSTTIDGILLTNEITTKFLEITIKGHLEGNLMVDTIKIHKGGKYIGNVSELILDEEQHIKVPSSGEEESEVVEEEYVDEYVEEEEPQIDIKIKKVEENRESSSTRKRRTRGRNSRSNRGK</sequence>
<evidence type="ECO:0008006" key="3">
    <source>
        <dbReference type="Google" id="ProtNLM"/>
    </source>
</evidence>
<gene>
    <name evidence="2" type="ORF">MNB_SV-6-451</name>
</gene>
<evidence type="ECO:0000256" key="1">
    <source>
        <dbReference type="SAM" id="MobiDB-lite"/>
    </source>
</evidence>
<organism evidence="2">
    <name type="scientific">hydrothermal vent metagenome</name>
    <dbReference type="NCBI Taxonomy" id="652676"/>
    <lineage>
        <taxon>unclassified sequences</taxon>
        <taxon>metagenomes</taxon>
        <taxon>ecological metagenomes</taxon>
    </lineage>
</organism>
<evidence type="ECO:0000313" key="2">
    <source>
        <dbReference type="EMBL" id="SFV49768.1"/>
    </source>
</evidence>
<feature type="compositionally biased region" description="Basic residues" evidence="1">
    <location>
        <begin position="251"/>
        <end position="267"/>
    </location>
</feature>
<dbReference type="PANTHER" id="PTHR35024:SF4">
    <property type="entry name" value="POLYMER-FORMING CYTOSKELETAL PROTEIN"/>
    <property type="match status" value="1"/>
</dbReference>
<feature type="region of interest" description="Disordered" evidence="1">
    <location>
        <begin position="239"/>
        <end position="267"/>
    </location>
</feature>